<proteinExistence type="inferred from homology"/>
<comment type="pathway">
    <text evidence="13 20">Purine metabolism; XMP biosynthesis via de novo pathway; XMP from IMP: step 1/1.</text>
</comment>
<name>A0A3D8I8N2_9HELI</name>
<feature type="binding site" description="in other chain" evidence="13 17">
    <location>
        <position position="295"/>
    </location>
    <ligand>
        <name>K(+)</name>
        <dbReference type="ChEBI" id="CHEBI:29103"/>
        <note>ligand shared between two tetrameric partners</note>
    </ligand>
</feature>
<keyword evidence="10 13" id="KW-0520">NAD</keyword>
<evidence type="ECO:0000256" key="13">
    <source>
        <dbReference type="HAMAP-Rule" id="MF_01964"/>
    </source>
</evidence>
<dbReference type="EC" id="1.1.1.205" evidence="13 20"/>
<dbReference type="PROSITE" id="PS00487">
    <property type="entry name" value="IMP_DH_GMP_RED"/>
    <property type="match status" value="1"/>
</dbReference>
<feature type="binding site" evidence="13 15">
    <location>
        <position position="298"/>
    </location>
    <ligand>
        <name>IMP</name>
        <dbReference type="ChEBI" id="CHEBI:58053"/>
    </ligand>
</feature>
<organism evidence="22 23">
    <name type="scientific">Helicobacter marmotae</name>
    <dbReference type="NCBI Taxonomy" id="152490"/>
    <lineage>
        <taxon>Bacteria</taxon>
        <taxon>Pseudomonadati</taxon>
        <taxon>Campylobacterota</taxon>
        <taxon>Epsilonproteobacteria</taxon>
        <taxon>Campylobacterales</taxon>
        <taxon>Helicobacteraceae</taxon>
        <taxon>Helicobacter</taxon>
    </lineage>
</organism>
<keyword evidence="11 18" id="KW-0129">CBS domain</keyword>
<dbReference type="Gene3D" id="3.20.20.70">
    <property type="entry name" value="Aldolase class I"/>
    <property type="match status" value="1"/>
</dbReference>
<evidence type="ECO:0000256" key="4">
    <source>
        <dbReference type="ARBA" id="ARBA00022723"/>
    </source>
</evidence>
<gene>
    <name evidence="13" type="primary">guaB</name>
    <name evidence="22" type="ORF">CQA63_01115</name>
</gene>
<dbReference type="InterPro" id="IPR005990">
    <property type="entry name" value="IMP_DH"/>
</dbReference>
<protein>
    <recommendedName>
        <fullName evidence="13 20">Inosine-5'-monophosphate dehydrogenase</fullName>
        <shortName evidence="13">IMP dehydrogenase</shortName>
        <shortName evidence="13">IMPD</shortName>
        <shortName evidence="13">IMPDH</shortName>
        <ecNumber evidence="13 20">1.1.1.205</ecNumber>
    </recommendedName>
</protein>
<evidence type="ECO:0000256" key="2">
    <source>
        <dbReference type="ARBA" id="ARBA00005502"/>
    </source>
</evidence>
<evidence type="ECO:0000313" key="22">
    <source>
        <dbReference type="EMBL" id="RDU61134.1"/>
    </source>
</evidence>
<reference evidence="22 23" key="1">
    <citation type="submission" date="2018-04" db="EMBL/GenBank/DDBJ databases">
        <title>Novel Campyloabacter and Helicobacter Species and Strains.</title>
        <authorList>
            <person name="Mannion A.J."/>
            <person name="Shen Z."/>
            <person name="Fox J.G."/>
        </authorList>
    </citation>
    <scope>NUCLEOTIDE SEQUENCE [LARGE SCALE GENOMIC DNA]</scope>
    <source>
        <strain evidence="22 23">MIT 98-6070</strain>
    </source>
</reference>
<comment type="function">
    <text evidence="13">Catalyzes the conversion of inosine 5'-phosphate (IMP) to xanthosine 5'-phosphate (XMP), the first committed and rate-limiting step in the de novo synthesis of guanine nucleotides, and therefore plays an important role in the regulation of cell growth.</text>
</comment>
<dbReference type="InterPro" id="IPR000644">
    <property type="entry name" value="CBS_dom"/>
</dbReference>
<evidence type="ECO:0000256" key="9">
    <source>
        <dbReference type="ARBA" id="ARBA00023002"/>
    </source>
</evidence>
<evidence type="ECO:0000256" key="16">
    <source>
        <dbReference type="PIRSR" id="PIRSR000130-3"/>
    </source>
</evidence>
<feature type="binding site" evidence="13">
    <location>
        <position position="466"/>
    </location>
    <ligand>
        <name>K(+)</name>
        <dbReference type="ChEBI" id="CHEBI:29103"/>
        <note>ligand shared between two tetrameric partners</note>
    </ligand>
</feature>
<feature type="binding site" evidence="13 15">
    <location>
        <begin position="356"/>
        <end position="357"/>
    </location>
    <ligand>
        <name>IMP</name>
        <dbReference type="ChEBI" id="CHEBI:58053"/>
    </ligand>
</feature>
<dbReference type="InterPro" id="IPR013785">
    <property type="entry name" value="Aldolase_TIM"/>
</dbReference>
<comment type="cofactor">
    <cofactor evidence="1 13">
        <name>K(+)</name>
        <dbReference type="ChEBI" id="CHEBI:29103"/>
    </cofactor>
</comment>
<feature type="binding site" description="in other chain" evidence="13 17">
    <location>
        <position position="297"/>
    </location>
    <ligand>
        <name>K(+)</name>
        <dbReference type="ChEBI" id="CHEBI:29103"/>
        <note>ligand shared between two tetrameric partners</note>
    </ligand>
</feature>
<keyword evidence="7 13" id="KW-0658">Purine biosynthesis</keyword>
<comment type="activity regulation">
    <text evidence="13">Mycophenolic acid (MPA) is a non-competitive inhibitor that prevents formation of the closed enzyme conformation by binding to the same site as the amobile flap. In contrast, mizoribine monophosphate (MZP) is a competitive inhibitor that induces the closed conformation. MPA is a potent inhibitor of mammalian IMPDHs but a poor inhibitor of the bacterial enzymes. MZP is a more potent inhibitor of bacterial IMPDH.</text>
</comment>
<evidence type="ECO:0000256" key="7">
    <source>
        <dbReference type="ARBA" id="ARBA00022755"/>
    </source>
</evidence>
<dbReference type="HAMAP" id="MF_01964">
    <property type="entry name" value="IMPDH"/>
    <property type="match status" value="1"/>
</dbReference>
<evidence type="ECO:0000256" key="6">
    <source>
        <dbReference type="ARBA" id="ARBA00022749"/>
    </source>
</evidence>
<dbReference type="SMART" id="SM01240">
    <property type="entry name" value="IMPDH"/>
    <property type="match status" value="1"/>
</dbReference>
<accession>A0A3D8I8N2</accession>
<dbReference type="Proteomes" id="UP000256599">
    <property type="component" value="Unassembled WGS sequence"/>
</dbReference>
<comment type="similarity">
    <text evidence="2 13 19">Belongs to the IMPDH/GMPR family.</text>
</comment>
<sequence>MKIIHKALTFEDVLLVPTYSEILPQEVNTQTMLSKNITLNIPLVSAAMDTVTEYQTAIAMARLGGIGIIHKNMDIASQVEQIKRVKKSESGVIVDPIYIRADSTLADAKAITDNYKISGVPVVDEYGKLIGILTNRDVRFEHNLNKLVGDLMTKDSLITAKVGTTLEEAKEIMHQHRIEKLPIVDENYTLKGLITIKDIQKRIEYPNSCKDSFGRLKVGGAIGVKQFERAEALTEAGADVLVLDCAHGHSINVIKTLEKIKSKLAIDVIVGNVVTPQATRDLINAGADAIKVGIGPGSICTTRIVAGVGMPQISAIDTCAQIAKTHNIPIIADGGIKYSGDIAKALAVGASSVMIGSLLAGTEESPGDLIIYQGRQYKSYRGMGSMGAMSRGSADRYFQEGTAQDKLVPEGVEGRVPYRGKVGDVVHQLIGGLKSSMGYLGSKDITTLWERAEFVEITSAGLRESHVHDVDITKEAPNYHG</sequence>
<dbReference type="SMART" id="SM00116">
    <property type="entry name" value="CBS"/>
    <property type="match status" value="2"/>
</dbReference>
<evidence type="ECO:0000256" key="19">
    <source>
        <dbReference type="RuleBase" id="RU003927"/>
    </source>
</evidence>
<dbReference type="RefSeq" id="WP_104699128.1">
    <property type="nucleotide sequence ID" value="NZ_FZPP01000003.1"/>
</dbReference>
<feature type="binding site" description="in other chain" evidence="13 17">
    <location>
        <position position="300"/>
    </location>
    <ligand>
        <name>K(+)</name>
        <dbReference type="ChEBI" id="CHEBI:29103"/>
        <note>ligand shared between two tetrameric partners</note>
    </ligand>
</feature>
<evidence type="ECO:0000256" key="17">
    <source>
        <dbReference type="PIRSR" id="PIRSR000130-4"/>
    </source>
</evidence>
<dbReference type="GO" id="GO:0006177">
    <property type="term" value="P:GMP biosynthetic process"/>
    <property type="evidence" value="ECO:0007669"/>
    <property type="project" value="UniProtKB-UniRule"/>
</dbReference>
<evidence type="ECO:0000256" key="15">
    <source>
        <dbReference type="PIRSR" id="PIRSR000130-2"/>
    </source>
</evidence>
<evidence type="ECO:0000256" key="5">
    <source>
        <dbReference type="ARBA" id="ARBA00022737"/>
    </source>
</evidence>
<keyword evidence="6 13" id="KW-0332">GMP biosynthesis</keyword>
<feature type="binding site" evidence="16">
    <location>
        <begin position="244"/>
        <end position="246"/>
    </location>
    <ligand>
        <name>NAD(+)</name>
        <dbReference type="ChEBI" id="CHEBI:57540"/>
    </ligand>
</feature>
<dbReference type="NCBIfam" id="TIGR01302">
    <property type="entry name" value="IMP_dehydrog"/>
    <property type="match status" value="1"/>
</dbReference>
<comment type="caution">
    <text evidence="22">The sequence shown here is derived from an EMBL/GenBank/DDBJ whole genome shotgun (WGS) entry which is preliminary data.</text>
</comment>
<evidence type="ECO:0000256" key="11">
    <source>
        <dbReference type="ARBA" id="ARBA00023122"/>
    </source>
</evidence>
<dbReference type="FunFam" id="3.20.20.70:FF:000003">
    <property type="entry name" value="GMP reductase"/>
    <property type="match status" value="1"/>
</dbReference>
<dbReference type="AlphaFoldDB" id="A0A3D8I8N2"/>
<feature type="domain" description="CBS" evidence="21">
    <location>
        <begin position="152"/>
        <end position="212"/>
    </location>
</feature>
<dbReference type="Pfam" id="PF00571">
    <property type="entry name" value="CBS"/>
    <property type="match status" value="2"/>
</dbReference>
<evidence type="ECO:0000256" key="12">
    <source>
        <dbReference type="ARBA" id="ARBA00048028"/>
    </source>
</evidence>
<dbReference type="SUPFAM" id="SSF51412">
    <property type="entry name" value="Inosine monophosphate dehydrogenase (IMPDH)"/>
    <property type="match status" value="1"/>
</dbReference>
<comment type="subunit">
    <text evidence="3 13">Homotetramer.</text>
</comment>
<dbReference type="PIRSF" id="PIRSF000130">
    <property type="entry name" value="IMPDH"/>
    <property type="match status" value="1"/>
</dbReference>
<feature type="binding site" evidence="13">
    <location>
        <position position="464"/>
    </location>
    <ligand>
        <name>K(+)</name>
        <dbReference type="ChEBI" id="CHEBI:29103"/>
        <note>ligand shared between two tetrameric partners</note>
    </ligand>
</feature>
<feature type="active site" description="Thioimidate intermediate" evidence="13 14">
    <location>
        <position position="300"/>
    </location>
</feature>
<evidence type="ECO:0000313" key="23">
    <source>
        <dbReference type="Proteomes" id="UP000256599"/>
    </source>
</evidence>
<keyword evidence="5" id="KW-0677">Repeat</keyword>
<feature type="domain" description="CBS" evidence="21">
    <location>
        <begin position="92"/>
        <end position="151"/>
    </location>
</feature>
<dbReference type="SUPFAM" id="SSF54631">
    <property type="entry name" value="CBS-domain pair"/>
    <property type="match status" value="1"/>
</dbReference>
<dbReference type="CDD" id="cd00381">
    <property type="entry name" value="IMPDH"/>
    <property type="match status" value="1"/>
</dbReference>
<dbReference type="OrthoDB" id="9805398at2"/>
<dbReference type="GO" id="GO:0006183">
    <property type="term" value="P:GTP biosynthetic process"/>
    <property type="evidence" value="ECO:0007669"/>
    <property type="project" value="TreeGrafter"/>
</dbReference>
<keyword evidence="4 13" id="KW-0479">Metal-binding</keyword>
<dbReference type="Pfam" id="PF00478">
    <property type="entry name" value="IMPDH"/>
    <property type="match status" value="1"/>
</dbReference>
<evidence type="ECO:0000256" key="18">
    <source>
        <dbReference type="PROSITE-ProRule" id="PRU00703"/>
    </source>
</evidence>
<dbReference type="PROSITE" id="PS51371">
    <property type="entry name" value="CBS"/>
    <property type="match status" value="2"/>
</dbReference>
<evidence type="ECO:0000256" key="3">
    <source>
        <dbReference type="ARBA" id="ARBA00011881"/>
    </source>
</evidence>
<feature type="active site" description="Proton acceptor" evidence="13 14">
    <location>
        <position position="396"/>
    </location>
</feature>
<feature type="binding site" evidence="13 16">
    <location>
        <begin position="293"/>
        <end position="295"/>
    </location>
    <ligand>
        <name>NAD(+)</name>
        <dbReference type="ChEBI" id="CHEBI:57540"/>
    </ligand>
</feature>
<evidence type="ECO:0000259" key="21">
    <source>
        <dbReference type="PROSITE" id="PS51371"/>
    </source>
</evidence>
<dbReference type="PANTHER" id="PTHR11911">
    <property type="entry name" value="INOSINE-5-MONOPHOSPHATE DEHYDROGENASE RELATED"/>
    <property type="match status" value="1"/>
</dbReference>
<dbReference type="GO" id="GO:0003938">
    <property type="term" value="F:IMP dehydrogenase activity"/>
    <property type="evidence" value="ECO:0007669"/>
    <property type="project" value="UniProtKB-UniRule"/>
</dbReference>
<dbReference type="InterPro" id="IPR046342">
    <property type="entry name" value="CBS_dom_sf"/>
</dbReference>
<feature type="binding site" evidence="13">
    <location>
        <position position="465"/>
    </location>
    <ligand>
        <name>K(+)</name>
        <dbReference type="ChEBI" id="CHEBI:29103"/>
        <note>ligand shared between two tetrameric partners</note>
    </ligand>
</feature>
<keyword evidence="23" id="KW-1185">Reference proteome</keyword>
<evidence type="ECO:0000256" key="10">
    <source>
        <dbReference type="ARBA" id="ARBA00023027"/>
    </source>
</evidence>
<evidence type="ECO:0000256" key="20">
    <source>
        <dbReference type="RuleBase" id="RU003928"/>
    </source>
</evidence>
<dbReference type="GO" id="GO:0046872">
    <property type="term" value="F:metal ion binding"/>
    <property type="evidence" value="ECO:0007669"/>
    <property type="project" value="UniProtKB-UniRule"/>
</dbReference>
<dbReference type="GO" id="GO:0000166">
    <property type="term" value="F:nucleotide binding"/>
    <property type="evidence" value="ECO:0007669"/>
    <property type="project" value="UniProtKB-UniRule"/>
</dbReference>
<dbReference type="UniPathway" id="UPA00601">
    <property type="reaction ID" value="UER00295"/>
</dbReference>
<dbReference type="CDD" id="cd04601">
    <property type="entry name" value="CBS_pair_IMPDH"/>
    <property type="match status" value="1"/>
</dbReference>
<comment type="caution">
    <text evidence="13">Lacks conserved residue(s) required for the propagation of feature annotation.</text>
</comment>
<feature type="binding site" evidence="13 15">
    <location>
        <begin position="380"/>
        <end position="384"/>
    </location>
    <ligand>
        <name>IMP</name>
        <dbReference type="ChEBI" id="CHEBI:58053"/>
    </ligand>
</feature>
<feature type="binding site" evidence="13 15">
    <location>
        <begin position="333"/>
        <end position="335"/>
    </location>
    <ligand>
        <name>IMP</name>
        <dbReference type="ChEBI" id="CHEBI:58053"/>
    </ligand>
</feature>
<comment type="catalytic activity">
    <reaction evidence="12 13 20">
        <text>IMP + NAD(+) + H2O = XMP + NADH + H(+)</text>
        <dbReference type="Rhea" id="RHEA:11708"/>
        <dbReference type="ChEBI" id="CHEBI:15377"/>
        <dbReference type="ChEBI" id="CHEBI:15378"/>
        <dbReference type="ChEBI" id="CHEBI:57464"/>
        <dbReference type="ChEBI" id="CHEBI:57540"/>
        <dbReference type="ChEBI" id="CHEBI:57945"/>
        <dbReference type="ChEBI" id="CHEBI:58053"/>
        <dbReference type="EC" id="1.1.1.205"/>
    </reaction>
</comment>
<keyword evidence="9 13" id="KW-0560">Oxidoreductase</keyword>
<evidence type="ECO:0000256" key="14">
    <source>
        <dbReference type="PIRSR" id="PIRSR000130-1"/>
    </source>
</evidence>
<feature type="binding site" evidence="13 15">
    <location>
        <position position="410"/>
    </location>
    <ligand>
        <name>IMP</name>
        <dbReference type="ChEBI" id="CHEBI:58053"/>
    </ligand>
</feature>
<feature type="binding site" evidence="13">
    <location>
        <position position="244"/>
    </location>
    <ligand>
        <name>NAD(+)</name>
        <dbReference type="ChEBI" id="CHEBI:57540"/>
    </ligand>
</feature>
<dbReference type="EMBL" id="NXLR01000001">
    <property type="protein sequence ID" value="RDU61134.1"/>
    <property type="molecule type" value="Genomic_DNA"/>
</dbReference>
<evidence type="ECO:0000256" key="8">
    <source>
        <dbReference type="ARBA" id="ARBA00022958"/>
    </source>
</evidence>
<dbReference type="InterPro" id="IPR001093">
    <property type="entry name" value="IMP_DH_GMPRt"/>
</dbReference>
<dbReference type="InterPro" id="IPR015875">
    <property type="entry name" value="IMP_DH/GMP_Rdtase_CS"/>
</dbReference>
<keyword evidence="8 13" id="KW-0630">Potassium</keyword>
<evidence type="ECO:0000256" key="1">
    <source>
        <dbReference type="ARBA" id="ARBA00001958"/>
    </source>
</evidence>
<dbReference type="PANTHER" id="PTHR11911:SF111">
    <property type="entry name" value="INOSINE-5'-MONOPHOSPHATE DEHYDROGENASE"/>
    <property type="match status" value="1"/>
</dbReference>